<evidence type="ECO:0000313" key="3">
    <source>
        <dbReference type="EMBL" id="KAF2193324.1"/>
    </source>
</evidence>
<dbReference type="EMBL" id="ML994613">
    <property type="protein sequence ID" value="KAF2193324.1"/>
    <property type="molecule type" value="Genomic_DNA"/>
</dbReference>
<feature type="transmembrane region" description="Helical" evidence="2">
    <location>
        <begin position="83"/>
        <end position="105"/>
    </location>
</feature>
<dbReference type="Proteomes" id="UP000800200">
    <property type="component" value="Unassembled WGS sequence"/>
</dbReference>
<reference evidence="3" key="1">
    <citation type="journal article" date="2020" name="Stud. Mycol.">
        <title>101 Dothideomycetes genomes: a test case for predicting lifestyles and emergence of pathogens.</title>
        <authorList>
            <person name="Haridas S."/>
            <person name="Albert R."/>
            <person name="Binder M."/>
            <person name="Bloem J."/>
            <person name="Labutti K."/>
            <person name="Salamov A."/>
            <person name="Andreopoulos B."/>
            <person name="Baker S."/>
            <person name="Barry K."/>
            <person name="Bills G."/>
            <person name="Bluhm B."/>
            <person name="Cannon C."/>
            <person name="Castanera R."/>
            <person name="Culley D."/>
            <person name="Daum C."/>
            <person name="Ezra D."/>
            <person name="Gonzalez J."/>
            <person name="Henrissat B."/>
            <person name="Kuo A."/>
            <person name="Liang C."/>
            <person name="Lipzen A."/>
            <person name="Lutzoni F."/>
            <person name="Magnuson J."/>
            <person name="Mondo S."/>
            <person name="Nolan M."/>
            <person name="Ohm R."/>
            <person name="Pangilinan J."/>
            <person name="Park H.-J."/>
            <person name="Ramirez L."/>
            <person name="Alfaro M."/>
            <person name="Sun H."/>
            <person name="Tritt A."/>
            <person name="Yoshinaga Y."/>
            <person name="Zwiers L.-H."/>
            <person name="Turgeon B."/>
            <person name="Goodwin S."/>
            <person name="Spatafora J."/>
            <person name="Crous P."/>
            <person name="Grigoriev I."/>
        </authorList>
    </citation>
    <scope>NUCLEOTIDE SEQUENCE</scope>
    <source>
        <strain evidence="3">CBS 207.26</strain>
    </source>
</reference>
<protein>
    <submittedName>
        <fullName evidence="3">Uncharacterized protein</fullName>
    </submittedName>
</protein>
<name>A0A6A6EP16_9PEZI</name>
<evidence type="ECO:0000256" key="1">
    <source>
        <dbReference type="SAM" id="MobiDB-lite"/>
    </source>
</evidence>
<feature type="transmembrane region" description="Helical" evidence="2">
    <location>
        <begin position="537"/>
        <end position="560"/>
    </location>
</feature>
<evidence type="ECO:0000256" key="2">
    <source>
        <dbReference type="SAM" id="Phobius"/>
    </source>
</evidence>
<feature type="transmembrane region" description="Helical" evidence="2">
    <location>
        <begin position="177"/>
        <end position="195"/>
    </location>
</feature>
<proteinExistence type="predicted"/>
<keyword evidence="4" id="KW-1185">Reference proteome</keyword>
<accession>A0A6A6EP16</accession>
<keyword evidence="2" id="KW-0472">Membrane</keyword>
<sequence>MYTPLNPRVHGDGDNLDTIELNPYTSPGGQYVPPGTQYAPPSGPPPDSKNKDLKALFQSNHAPVKNWPIHSQQVARLTPLRTFIIFFDAILASAPLMFIVLAIIAARLDGKEVSDYGLHLRQVLLLSPTIFPVVFAALMGRCFKHIGLWRAERGISLGRLEQLVGCQSLFSALERQISLRAWSILGLLMTLIWLLSPLGGQSALRLLDQEKEFVHLTGTYNYLNPMASTGSFLEGASSMNSGRATFVSVFLASLLSSSKYQATPMDLWGNVKIPVYRSLSGDSEWKSVDHSHNVTYASLIGIPVAGIRSGKASYTLKARQWDIKCDSNQEKSVNDSAFGNMTATWKLNYTDGRCKSYPCHINLKSLDQSGNVSVAECAMMYGYFEAAINCNGTDCRADKMKLLDLFSDGYTQDHDDFTRRNMISNEMNYLPSVDNAGVGSAAARGSTNAEKWMADPLDFIGATGGNVDLYKLSPELLSERFTIVWNSFFQSTFATTVLGGNISKNLTELEKPILQLTFNATQAQIVNETKEVYKTNWRWFVALLVASIILQIAAYTGLVLKYITLAPDIIGYASSLTLLNPYIPTPTGGTTLHGLERAALLHDLQIRIGDVCGNEPVGAIAVAKADEGRVTRLDRRRWYI</sequence>
<feature type="transmembrane region" description="Helical" evidence="2">
    <location>
        <begin position="125"/>
        <end position="143"/>
    </location>
</feature>
<keyword evidence="2" id="KW-0812">Transmembrane</keyword>
<dbReference type="AlphaFoldDB" id="A0A6A6EP16"/>
<gene>
    <name evidence="3" type="ORF">K469DRAFT_618364</name>
</gene>
<organism evidence="3 4">
    <name type="scientific">Zopfia rhizophila CBS 207.26</name>
    <dbReference type="NCBI Taxonomy" id="1314779"/>
    <lineage>
        <taxon>Eukaryota</taxon>
        <taxon>Fungi</taxon>
        <taxon>Dikarya</taxon>
        <taxon>Ascomycota</taxon>
        <taxon>Pezizomycotina</taxon>
        <taxon>Dothideomycetes</taxon>
        <taxon>Dothideomycetes incertae sedis</taxon>
        <taxon>Zopfiaceae</taxon>
        <taxon>Zopfia</taxon>
    </lineage>
</organism>
<feature type="region of interest" description="Disordered" evidence="1">
    <location>
        <begin position="1"/>
        <end position="50"/>
    </location>
</feature>
<dbReference type="OrthoDB" id="3692311at2759"/>
<evidence type="ECO:0000313" key="4">
    <source>
        <dbReference type="Proteomes" id="UP000800200"/>
    </source>
</evidence>
<keyword evidence="2" id="KW-1133">Transmembrane helix</keyword>